<evidence type="ECO:0000313" key="2">
    <source>
        <dbReference type="EMBL" id="QHT33822.1"/>
    </source>
</evidence>
<dbReference type="InterPro" id="IPR002737">
    <property type="entry name" value="MEMO1_fam"/>
</dbReference>
<protein>
    <recommendedName>
        <fullName evidence="3">AMMECR1 domain-containing protein</fullName>
    </recommendedName>
</protein>
<sequence length="633" mass="71927">MSINLLTYIKQQNLNLNPSKKLKLSETIRLYKPPYNSSWFETGNEKKVSLDIYIKKLFFISKKHLNSNVHPDTIKGIIVPHDGIKSSGICAASAYYQLLGRTQSSHSIKRIILLCTNHSTSNSFVSTSYTHIESYIGHHPLKIDIPSIEKLKAYLQIDDNLFNTEHAFYNQLPFIEEIVRNDTSSSSRSPSSTSPLILPILISNKLDLSTKRNCDCIRVILTYLNELMKSNNTVLICTSDFSHVNGDYQYKINSYISQNIRKQDNSILQFIYDELNGIRTPSKKIDDILFIQNAPSCGTMAMYFTAKLLNIYSGVSDYSSSSSSDSSCDNMASTIMKSTQNKKILYPRITSYYTSNHNANIANITNIKNLNSIGDFNISNITSTLNLTDNRQSSISYVGIIFTTQYGIDFKKGRKIENLFSEYEKIALLEFVKEQLYNQFCRGSNGLIAPVNCQVYNKNLGAFISVYKEGKHRANIGTIEGNNDEFTIESNLKRFAIKLGTNCKTKYRDIEFSPLEACEFNKLTFNITILYSIKSISINDYFGNKFEFGNDCLVLATSNKTTKYALSNIELDNDNNKNSFSNSNNDNSIYKSILLESLCNDNNINDKMLKNYNMTDINLYYNECLIISNKNLL</sequence>
<accession>A0A6C0EYH0</accession>
<dbReference type="PANTHER" id="PTHR11060:SF0">
    <property type="entry name" value="PROTEIN MEMO1"/>
    <property type="match status" value="1"/>
</dbReference>
<name>A0A6C0EYH0_9ZZZZ</name>
<dbReference type="InterPro" id="IPR036071">
    <property type="entry name" value="AMMECR1_dom_sf"/>
</dbReference>
<dbReference type="NCBIfam" id="TIGR04336">
    <property type="entry name" value="AmmeMemoSam_B"/>
    <property type="match status" value="1"/>
</dbReference>
<evidence type="ECO:0008006" key="3">
    <source>
        <dbReference type="Google" id="ProtNLM"/>
    </source>
</evidence>
<dbReference type="Pfam" id="PF01875">
    <property type="entry name" value="Memo"/>
    <property type="match status" value="1"/>
</dbReference>
<dbReference type="Gene3D" id="3.30.700.20">
    <property type="entry name" value="Hypothetical protein ph0010, domain 1"/>
    <property type="match status" value="1"/>
</dbReference>
<dbReference type="SUPFAM" id="SSF143447">
    <property type="entry name" value="AMMECR1-like"/>
    <property type="match status" value="1"/>
</dbReference>
<proteinExistence type="inferred from homology"/>
<evidence type="ECO:0000256" key="1">
    <source>
        <dbReference type="ARBA" id="ARBA00006315"/>
    </source>
</evidence>
<dbReference type="Gene3D" id="3.40.830.10">
    <property type="entry name" value="LigB-like"/>
    <property type="match status" value="1"/>
</dbReference>
<dbReference type="InterPro" id="IPR027485">
    <property type="entry name" value="AMMECR1_N"/>
</dbReference>
<dbReference type="EMBL" id="MN738979">
    <property type="protein sequence ID" value="QHT33822.1"/>
    <property type="molecule type" value="Genomic_DNA"/>
</dbReference>
<comment type="similarity">
    <text evidence="1">Belongs to the MEMO1 family.</text>
</comment>
<organism evidence="2">
    <name type="scientific">viral metagenome</name>
    <dbReference type="NCBI Taxonomy" id="1070528"/>
    <lineage>
        <taxon>unclassified sequences</taxon>
        <taxon>metagenomes</taxon>
        <taxon>organismal metagenomes</taxon>
    </lineage>
</organism>
<reference evidence="2" key="1">
    <citation type="journal article" date="2020" name="Nature">
        <title>Giant virus diversity and host interactions through global metagenomics.</title>
        <authorList>
            <person name="Schulz F."/>
            <person name="Roux S."/>
            <person name="Paez-Espino D."/>
            <person name="Jungbluth S."/>
            <person name="Walsh D.A."/>
            <person name="Denef V.J."/>
            <person name="McMahon K.D."/>
            <person name="Konstantinidis K.T."/>
            <person name="Eloe-Fadrosh E.A."/>
            <person name="Kyrpides N.C."/>
            <person name="Woyke T."/>
        </authorList>
    </citation>
    <scope>NUCLEOTIDE SEQUENCE</scope>
    <source>
        <strain evidence="2">GVMAG-M-3300009161-52</strain>
    </source>
</reference>
<dbReference type="AlphaFoldDB" id="A0A6C0EYH0"/>
<dbReference type="PANTHER" id="PTHR11060">
    <property type="entry name" value="PROTEIN MEMO1"/>
    <property type="match status" value="1"/>
</dbReference>